<dbReference type="InterPro" id="IPR036457">
    <property type="entry name" value="PPM-type-like_dom_sf"/>
</dbReference>
<proteinExistence type="predicted"/>
<accession>A0ABR9RSE7</accession>
<keyword evidence="2" id="KW-0812">Transmembrane</keyword>
<reference evidence="4 5" key="1">
    <citation type="submission" date="2020-10" db="EMBL/GenBank/DDBJ databases">
        <title>Nocardioides sp. isolated from sludge.</title>
        <authorList>
            <person name="Zhang X."/>
        </authorList>
    </citation>
    <scope>NUCLEOTIDE SEQUENCE [LARGE SCALE GENOMIC DNA]</scope>
    <source>
        <strain evidence="4 5">Y6</strain>
    </source>
</reference>
<feature type="domain" description="PPM-type phosphatase" evidence="3">
    <location>
        <begin position="17"/>
        <end position="246"/>
    </location>
</feature>
<dbReference type="Pfam" id="PF13672">
    <property type="entry name" value="PP2C_2"/>
    <property type="match status" value="1"/>
</dbReference>
<comment type="caution">
    <text evidence="4">The sequence shown here is derived from an EMBL/GenBank/DDBJ whole genome shotgun (WGS) entry which is preliminary data.</text>
</comment>
<evidence type="ECO:0000313" key="5">
    <source>
        <dbReference type="Proteomes" id="UP000756387"/>
    </source>
</evidence>
<dbReference type="PANTHER" id="PTHR47992">
    <property type="entry name" value="PROTEIN PHOSPHATASE"/>
    <property type="match status" value="1"/>
</dbReference>
<gene>
    <name evidence="4" type="ORF">IEQ44_07490</name>
</gene>
<dbReference type="InterPro" id="IPR001932">
    <property type="entry name" value="PPM-type_phosphatase-like_dom"/>
</dbReference>
<name>A0ABR9RSE7_9ACTN</name>
<dbReference type="SMART" id="SM00332">
    <property type="entry name" value="PP2Cc"/>
    <property type="match status" value="1"/>
</dbReference>
<feature type="region of interest" description="Disordered" evidence="1">
    <location>
        <begin position="272"/>
        <end position="301"/>
    </location>
</feature>
<evidence type="ECO:0000259" key="3">
    <source>
        <dbReference type="PROSITE" id="PS51746"/>
    </source>
</evidence>
<dbReference type="Gene3D" id="3.60.40.10">
    <property type="entry name" value="PPM-type phosphatase domain"/>
    <property type="match status" value="1"/>
</dbReference>
<keyword evidence="2" id="KW-1133">Transmembrane helix</keyword>
<protein>
    <submittedName>
        <fullName evidence="4">Serine/threonine-protein phosphatase</fullName>
    </submittedName>
</protein>
<organism evidence="4 5">
    <name type="scientific">Nocardioides malaquae</name>
    <dbReference type="NCBI Taxonomy" id="2773426"/>
    <lineage>
        <taxon>Bacteria</taxon>
        <taxon>Bacillati</taxon>
        <taxon>Actinomycetota</taxon>
        <taxon>Actinomycetes</taxon>
        <taxon>Propionibacteriales</taxon>
        <taxon>Nocardioidaceae</taxon>
        <taxon>Nocardioides</taxon>
    </lineage>
</organism>
<evidence type="ECO:0000256" key="1">
    <source>
        <dbReference type="SAM" id="MobiDB-lite"/>
    </source>
</evidence>
<evidence type="ECO:0000313" key="4">
    <source>
        <dbReference type="EMBL" id="MBE7324493.1"/>
    </source>
</evidence>
<keyword evidence="2" id="KW-0472">Membrane</keyword>
<dbReference type="EMBL" id="JADCSA010000006">
    <property type="protein sequence ID" value="MBE7324493.1"/>
    <property type="molecule type" value="Genomic_DNA"/>
</dbReference>
<dbReference type="SUPFAM" id="SSF81606">
    <property type="entry name" value="PP2C-like"/>
    <property type="match status" value="1"/>
</dbReference>
<dbReference type="SMART" id="SM00331">
    <property type="entry name" value="PP2C_SIG"/>
    <property type="match status" value="1"/>
</dbReference>
<sequence length="423" mass="44319">MRADGPEPTGDAALRLTWSAISDVGRVRKDNQDSGYAGPWLLIVADGVGGAARGDVASATAVQVMRRLDEPPGDDAQERLAGALHRAHDRIAELVEDDESLNGTSTTATVGLFDGRQLSVGHVGDSRAYLLRNAELSLLTHDHTFVQSLVDEGRISEEEARVHPHRNLILKALDGVRDPAPDLFSVPLQAGDRLLLCSDGASGVLDDDRLAAVLGDGTPDFAAVELVRASLEAGSSDNVTCVVADVVTDDTPRSDDLAPLLVGAAADLPRTTGAGVSDTARRATGRPAAATEALPPGAEGAIETDPEAVRYAPQPPARFMALKRLLVLVTVGGLLWIAGVAAWSWSQQQYYVGEHEGAVAVFRGIDATLPGGFELSQPYEVSDVRMDGLSSYDAALVRDGIEAAGLDAARTVVDNLAAQQFGG</sequence>
<keyword evidence="5" id="KW-1185">Reference proteome</keyword>
<dbReference type="CDD" id="cd00143">
    <property type="entry name" value="PP2Cc"/>
    <property type="match status" value="1"/>
</dbReference>
<feature type="transmembrane region" description="Helical" evidence="2">
    <location>
        <begin position="325"/>
        <end position="345"/>
    </location>
</feature>
<dbReference type="Proteomes" id="UP000756387">
    <property type="component" value="Unassembled WGS sequence"/>
</dbReference>
<evidence type="ECO:0000256" key="2">
    <source>
        <dbReference type="SAM" id="Phobius"/>
    </source>
</evidence>
<dbReference type="PROSITE" id="PS51746">
    <property type="entry name" value="PPM_2"/>
    <property type="match status" value="1"/>
</dbReference>
<dbReference type="InterPro" id="IPR015655">
    <property type="entry name" value="PP2C"/>
</dbReference>